<dbReference type="EMBL" id="JBJHQH010000016">
    <property type="protein sequence ID" value="MFK9093641.1"/>
    <property type="molecule type" value="Genomic_DNA"/>
</dbReference>
<evidence type="ECO:0000313" key="4">
    <source>
        <dbReference type="Proteomes" id="UP001623041"/>
    </source>
</evidence>
<dbReference type="Proteomes" id="UP001623041">
    <property type="component" value="Unassembled WGS sequence"/>
</dbReference>
<dbReference type="PANTHER" id="PTHR46333:SF2">
    <property type="entry name" value="CYTOKINESIS PROTEIN 3"/>
    <property type="match status" value="1"/>
</dbReference>
<dbReference type="SMART" id="SM00460">
    <property type="entry name" value="TGc"/>
    <property type="match status" value="1"/>
</dbReference>
<organism evidence="3 4">
    <name type="scientific">Bacillus salipaludis</name>
    <dbReference type="NCBI Taxonomy" id="2547811"/>
    <lineage>
        <taxon>Bacteria</taxon>
        <taxon>Bacillati</taxon>
        <taxon>Bacillota</taxon>
        <taxon>Bacilli</taxon>
        <taxon>Bacillales</taxon>
        <taxon>Bacillaceae</taxon>
        <taxon>Bacillus</taxon>
    </lineage>
</organism>
<accession>A0ABW8RJQ3</accession>
<dbReference type="Gene3D" id="3.10.620.30">
    <property type="match status" value="1"/>
</dbReference>
<feature type="region of interest" description="Disordered" evidence="1">
    <location>
        <begin position="49"/>
        <end position="72"/>
    </location>
</feature>
<feature type="compositionally biased region" description="Low complexity" evidence="1">
    <location>
        <begin position="60"/>
        <end position="71"/>
    </location>
</feature>
<dbReference type="InterPro" id="IPR002931">
    <property type="entry name" value="Transglutaminase-like"/>
</dbReference>
<sequence>MKKLFFLFICFCAFMFLSEKNMIPSIEQMKSYLNLNRFQLSVQENPEVESSEVTVNEQKPVNSTPSSSNTSYQPTEIQTYQVTVENGKLVVTGKPTEYGKYNHANGVILYIQEVRAHKSTTIKVPFSNGKINYVYPLSYSVGDVILNLDEYYNGKENDPDKVLGYAQYTLKDSDPYLTPSYMVQSNDPSILALAQNITSGKQSDQEKSRAIFEWVAKNIAYNAPLVNATNPPIYSAVQTFQSRTVLCTGYAHLSAALHRAVGIEAKIAYGENHAWNEIMLNGVWQSEDPTYGSGYINANTNKFVRSYQPAYFSKTDKNKEGEYPW</sequence>
<dbReference type="SUPFAM" id="SSF54001">
    <property type="entry name" value="Cysteine proteinases"/>
    <property type="match status" value="1"/>
</dbReference>
<dbReference type="RefSeq" id="WP_406582144.1">
    <property type="nucleotide sequence ID" value="NZ_JBJHQH010000016.1"/>
</dbReference>
<feature type="domain" description="Transglutaminase-like" evidence="2">
    <location>
        <begin position="239"/>
        <end position="291"/>
    </location>
</feature>
<keyword evidence="4" id="KW-1185">Reference proteome</keyword>
<proteinExistence type="predicted"/>
<evidence type="ECO:0000259" key="2">
    <source>
        <dbReference type="SMART" id="SM00460"/>
    </source>
</evidence>
<dbReference type="InterPro" id="IPR052557">
    <property type="entry name" value="CAP/Cytokinesis_protein"/>
</dbReference>
<evidence type="ECO:0000256" key="1">
    <source>
        <dbReference type="SAM" id="MobiDB-lite"/>
    </source>
</evidence>
<name>A0ABW8RJQ3_9BACI</name>
<gene>
    <name evidence="3" type="ORF">ACJEBI_19425</name>
</gene>
<dbReference type="InterPro" id="IPR038765">
    <property type="entry name" value="Papain-like_cys_pep_sf"/>
</dbReference>
<dbReference type="PANTHER" id="PTHR46333">
    <property type="entry name" value="CYTOKINESIS PROTEIN 3"/>
    <property type="match status" value="1"/>
</dbReference>
<dbReference type="Pfam" id="PF01841">
    <property type="entry name" value="Transglut_core"/>
    <property type="match status" value="1"/>
</dbReference>
<comment type="caution">
    <text evidence="3">The sequence shown here is derived from an EMBL/GenBank/DDBJ whole genome shotgun (WGS) entry which is preliminary data.</text>
</comment>
<protein>
    <submittedName>
        <fullName evidence="3">Transglutaminase domain-containing protein</fullName>
    </submittedName>
</protein>
<reference evidence="3 4" key="1">
    <citation type="submission" date="2024-11" db="EMBL/GenBank/DDBJ databases">
        <authorList>
            <person name="Lucas J.A."/>
        </authorList>
    </citation>
    <scope>NUCLEOTIDE SEQUENCE [LARGE SCALE GENOMIC DNA]</scope>
    <source>
        <strain evidence="3 4">Z 5.4</strain>
    </source>
</reference>
<evidence type="ECO:0000313" key="3">
    <source>
        <dbReference type="EMBL" id="MFK9093641.1"/>
    </source>
</evidence>